<evidence type="ECO:0000256" key="8">
    <source>
        <dbReference type="PROSITE-ProRule" id="PRU10141"/>
    </source>
</evidence>
<dbReference type="SUPFAM" id="SSF49879">
    <property type="entry name" value="SMAD/FHA domain"/>
    <property type="match status" value="1"/>
</dbReference>
<feature type="compositionally biased region" description="Low complexity" evidence="9">
    <location>
        <begin position="502"/>
        <end position="511"/>
    </location>
</feature>
<dbReference type="EMBL" id="JAAVMX010000008">
    <property type="protein sequence ID" value="KAF4504983.1"/>
    <property type="molecule type" value="Genomic_DNA"/>
</dbReference>
<dbReference type="InterPro" id="IPR011009">
    <property type="entry name" value="Kinase-like_dom_sf"/>
</dbReference>
<keyword evidence="5 8" id="KW-0067">ATP-binding</keyword>
<dbReference type="Pfam" id="PF00069">
    <property type="entry name" value="Pkinase"/>
    <property type="match status" value="1"/>
</dbReference>
<accession>A0A8H4PK99</accession>
<dbReference type="InterPro" id="IPR045269">
    <property type="entry name" value="Atg1-like"/>
</dbReference>
<dbReference type="InterPro" id="IPR001849">
    <property type="entry name" value="PH_domain"/>
</dbReference>
<feature type="region of interest" description="Disordered" evidence="9">
    <location>
        <begin position="1804"/>
        <end position="1864"/>
    </location>
</feature>
<evidence type="ECO:0000259" key="11">
    <source>
        <dbReference type="PROSITE" id="PS50006"/>
    </source>
</evidence>
<keyword evidence="14" id="KW-1185">Reference proteome</keyword>
<dbReference type="InterPro" id="IPR058155">
    <property type="entry name" value="Skg3/CAF120-like_PH"/>
</dbReference>
<dbReference type="PANTHER" id="PTHR24348">
    <property type="entry name" value="SERINE/THREONINE-PROTEIN KINASE UNC-51-RELATED"/>
    <property type="match status" value="1"/>
</dbReference>
<dbReference type="Proteomes" id="UP000557566">
    <property type="component" value="Unassembled WGS sequence"/>
</dbReference>
<dbReference type="SMART" id="SM00233">
    <property type="entry name" value="PH"/>
    <property type="match status" value="1"/>
</dbReference>
<dbReference type="PROSITE" id="PS00107">
    <property type="entry name" value="PROTEIN_KINASE_ATP"/>
    <property type="match status" value="1"/>
</dbReference>
<protein>
    <recommendedName>
        <fullName evidence="7">Autophagy-related protein 1</fullName>
    </recommendedName>
</protein>
<comment type="similarity">
    <text evidence="2">Belongs to the protein kinase superfamily. CAMK Ser/Thr protein kinase family. CHEK2 subfamily.</text>
</comment>
<comment type="subcellular location">
    <subcellularLocation>
        <location evidence="1">Preautophagosomal structure membrane</location>
        <topology evidence="1">Peripheral membrane protein</topology>
    </subcellularLocation>
</comment>
<keyword evidence="4 8" id="KW-0547">Nucleotide-binding</keyword>
<evidence type="ECO:0000313" key="13">
    <source>
        <dbReference type="EMBL" id="KAF4504983.1"/>
    </source>
</evidence>
<evidence type="ECO:0000256" key="6">
    <source>
        <dbReference type="ARBA" id="ARBA00023006"/>
    </source>
</evidence>
<keyword evidence="3" id="KW-0813">Transport</keyword>
<dbReference type="InterPro" id="IPR008984">
    <property type="entry name" value="SMAD_FHA_dom_sf"/>
</dbReference>
<evidence type="ECO:0000256" key="3">
    <source>
        <dbReference type="ARBA" id="ARBA00022448"/>
    </source>
</evidence>
<dbReference type="SUPFAM" id="SSF50729">
    <property type="entry name" value="PH domain-like"/>
    <property type="match status" value="1"/>
</dbReference>
<feature type="region of interest" description="Disordered" evidence="9">
    <location>
        <begin position="2243"/>
        <end position="2262"/>
    </location>
</feature>
<gene>
    <name evidence="13" type="ORF">G6O67_006982</name>
</gene>
<dbReference type="PROSITE" id="PS00108">
    <property type="entry name" value="PROTEIN_KINASE_ST"/>
    <property type="match status" value="1"/>
</dbReference>
<dbReference type="InterPro" id="IPR017441">
    <property type="entry name" value="Protein_kinase_ATP_BS"/>
</dbReference>
<dbReference type="InterPro" id="IPR011993">
    <property type="entry name" value="PH-like_dom_sf"/>
</dbReference>
<dbReference type="Pfam" id="PF00169">
    <property type="entry name" value="PH"/>
    <property type="match status" value="1"/>
</dbReference>
<feature type="compositionally biased region" description="Pro residues" evidence="9">
    <location>
        <begin position="809"/>
        <end position="819"/>
    </location>
</feature>
<feature type="region of interest" description="Disordered" evidence="9">
    <location>
        <begin position="489"/>
        <end position="927"/>
    </location>
</feature>
<dbReference type="PROSITE" id="PS50006">
    <property type="entry name" value="FHA_DOMAIN"/>
    <property type="match status" value="1"/>
</dbReference>
<feature type="domain" description="PH" evidence="10">
    <location>
        <begin position="126"/>
        <end position="244"/>
    </location>
</feature>
<feature type="compositionally biased region" description="Polar residues" evidence="9">
    <location>
        <begin position="9"/>
        <end position="18"/>
    </location>
</feature>
<dbReference type="GO" id="GO:0004674">
    <property type="term" value="F:protein serine/threonine kinase activity"/>
    <property type="evidence" value="ECO:0007669"/>
    <property type="project" value="InterPro"/>
</dbReference>
<dbReference type="InterPro" id="IPR008271">
    <property type="entry name" value="Ser/Thr_kinase_AS"/>
</dbReference>
<evidence type="ECO:0000259" key="12">
    <source>
        <dbReference type="PROSITE" id="PS50011"/>
    </source>
</evidence>
<dbReference type="GO" id="GO:0010506">
    <property type="term" value="P:regulation of autophagy"/>
    <property type="evidence" value="ECO:0007669"/>
    <property type="project" value="InterPro"/>
</dbReference>
<feature type="region of interest" description="Disordered" evidence="9">
    <location>
        <begin position="1"/>
        <end position="93"/>
    </location>
</feature>
<feature type="compositionally biased region" description="Polar residues" evidence="9">
    <location>
        <begin position="2243"/>
        <end position="2252"/>
    </location>
</feature>
<feature type="compositionally biased region" description="Low complexity" evidence="9">
    <location>
        <begin position="70"/>
        <end position="93"/>
    </location>
</feature>
<evidence type="ECO:0000313" key="14">
    <source>
        <dbReference type="Proteomes" id="UP000557566"/>
    </source>
</evidence>
<dbReference type="GO" id="GO:0034045">
    <property type="term" value="C:phagophore assembly site membrane"/>
    <property type="evidence" value="ECO:0007669"/>
    <property type="project" value="UniProtKB-SubCell"/>
</dbReference>
<name>A0A8H4PK99_9HYPO</name>
<feature type="compositionally biased region" description="Basic and acidic residues" evidence="9">
    <location>
        <begin position="680"/>
        <end position="697"/>
    </location>
</feature>
<feature type="compositionally biased region" description="Polar residues" evidence="9">
    <location>
        <begin position="1817"/>
        <end position="1830"/>
    </location>
</feature>
<feature type="domain" description="FHA" evidence="11">
    <location>
        <begin position="1193"/>
        <end position="1246"/>
    </location>
</feature>
<feature type="region of interest" description="Disordered" evidence="9">
    <location>
        <begin position="2205"/>
        <end position="2224"/>
    </location>
</feature>
<feature type="domain" description="Protein kinase" evidence="12">
    <location>
        <begin position="1372"/>
        <end position="1656"/>
    </location>
</feature>
<evidence type="ECO:0000259" key="10">
    <source>
        <dbReference type="PROSITE" id="PS50003"/>
    </source>
</evidence>
<dbReference type="SMART" id="SM00240">
    <property type="entry name" value="FHA"/>
    <property type="match status" value="1"/>
</dbReference>
<feature type="compositionally biased region" description="Basic and acidic residues" evidence="9">
    <location>
        <begin position="895"/>
        <end position="904"/>
    </location>
</feature>
<evidence type="ECO:0000256" key="9">
    <source>
        <dbReference type="SAM" id="MobiDB-lite"/>
    </source>
</evidence>
<proteinExistence type="inferred from homology"/>
<dbReference type="SMART" id="SM00220">
    <property type="entry name" value="S_TKc"/>
    <property type="match status" value="1"/>
</dbReference>
<dbReference type="SUPFAM" id="SSF56112">
    <property type="entry name" value="Protein kinase-like (PK-like)"/>
    <property type="match status" value="1"/>
</dbReference>
<dbReference type="Gene3D" id="2.60.200.20">
    <property type="match status" value="1"/>
</dbReference>
<feature type="region of interest" description="Disordered" evidence="9">
    <location>
        <begin position="1685"/>
        <end position="1723"/>
    </location>
</feature>
<evidence type="ECO:0000256" key="5">
    <source>
        <dbReference type="ARBA" id="ARBA00022840"/>
    </source>
</evidence>
<feature type="compositionally biased region" description="Pro residues" evidence="9">
    <location>
        <begin position="771"/>
        <end position="780"/>
    </location>
</feature>
<comment type="caution">
    <text evidence="13">The sequence shown here is derived from an EMBL/GenBank/DDBJ whole genome shotgun (WGS) entry which is preliminary data.</text>
</comment>
<evidence type="ECO:0000256" key="2">
    <source>
        <dbReference type="ARBA" id="ARBA00005575"/>
    </source>
</evidence>
<feature type="region of interest" description="Disordered" evidence="9">
    <location>
        <begin position="1025"/>
        <end position="1054"/>
    </location>
</feature>
<evidence type="ECO:0000256" key="1">
    <source>
        <dbReference type="ARBA" id="ARBA00004623"/>
    </source>
</evidence>
<feature type="compositionally biased region" description="Basic and acidic residues" evidence="9">
    <location>
        <begin position="851"/>
        <end position="861"/>
    </location>
</feature>
<organism evidence="13 14">
    <name type="scientific">Ophiocordyceps sinensis</name>
    <dbReference type="NCBI Taxonomy" id="72228"/>
    <lineage>
        <taxon>Eukaryota</taxon>
        <taxon>Fungi</taxon>
        <taxon>Dikarya</taxon>
        <taxon>Ascomycota</taxon>
        <taxon>Pezizomycotina</taxon>
        <taxon>Sordariomycetes</taxon>
        <taxon>Hypocreomycetidae</taxon>
        <taxon>Hypocreales</taxon>
        <taxon>Ophiocordycipitaceae</taxon>
        <taxon>Ophiocordyceps</taxon>
    </lineage>
</organism>
<dbReference type="Gene3D" id="2.30.29.30">
    <property type="entry name" value="Pleckstrin-homology domain (PH domain)/Phosphotyrosine-binding domain (PTB)"/>
    <property type="match status" value="1"/>
</dbReference>
<feature type="binding site" evidence="8">
    <location>
        <position position="1401"/>
    </location>
    <ligand>
        <name>ATP</name>
        <dbReference type="ChEBI" id="CHEBI:30616"/>
    </ligand>
</feature>
<feature type="compositionally biased region" description="Pro residues" evidence="9">
    <location>
        <begin position="746"/>
        <end position="758"/>
    </location>
</feature>
<dbReference type="InterPro" id="IPR000719">
    <property type="entry name" value="Prot_kinase_dom"/>
</dbReference>
<dbReference type="InterPro" id="IPR000253">
    <property type="entry name" value="FHA_dom"/>
</dbReference>
<dbReference type="FunFam" id="3.30.200.20:FF:000470">
    <property type="entry name" value="Serine/threonine-protein kinase RAD53"/>
    <property type="match status" value="1"/>
</dbReference>
<keyword evidence="6" id="KW-0072">Autophagy</keyword>
<dbReference type="PROSITE" id="PS50011">
    <property type="entry name" value="PROTEIN_KINASE_DOM"/>
    <property type="match status" value="1"/>
</dbReference>
<reference evidence="13 14" key="1">
    <citation type="journal article" date="2020" name="Genome Biol. Evol.">
        <title>A new high-quality draft genome assembly of the Chinese cordyceps Ophiocordyceps sinensis.</title>
        <authorList>
            <person name="Shu R."/>
            <person name="Zhang J."/>
            <person name="Meng Q."/>
            <person name="Zhang H."/>
            <person name="Zhou G."/>
            <person name="Li M."/>
            <person name="Wu P."/>
            <person name="Zhao Y."/>
            <person name="Chen C."/>
            <person name="Qin Q."/>
        </authorList>
    </citation>
    <scope>NUCLEOTIDE SEQUENCE [LARGE SCALE GENOMIC DNA]</scope>
    <source>
        <strain evidence="13 14">IOZ07</strain>
    </source>
</reference>
<sequence length="2278" mass="254171">MGRNRVLSFMSQFSTGTRSPSPSPSPSPKEQSGFRTKHVPETFSTAQRHLDSARRPVTPPSHPDYGTPVNGSPRNSNSNSPSQRPRSTSRPMSMVQTYQPPLMDINEDTIPELQPIFTFLNSHSNKLYGEGYFLKLDDQNSQGKPNPDRTWTECFAQLVGTVLSLWDAAELDAAGEDGEVLPKFINLTDASIKMIDSLPTRSTNEQPLQNILSISTAGRNRYLLHFNSHASLILWTAGIRLAMYEHSTLQEAYTGALVAGKGKTLNNINVIMERSRFKTEEWVRVRFGAGVPWRRCWCVITPPDEKEIAKLHKEMKKRSPYDRSSVPALKGDIKFYDTRKDGKKQKKAQPIATITDAYSAYAIYPQAKSLVDASTLLKIEGHVTVHSNPPSSTEGFIFIMPETHPAVSGFEMLLRFLFPTWDTFGLYGRPGRLVASVLDPRSLMFALPKHKRYGYLEPLDVSTLILDDGSSAWTEREWRKRLKDATGTRMNAIEDGTRSHSRSASRSSTRLSGGGGNGAKPKVGFTDNQASVRSSRSFSLNGGARTDAALPDRRMHPGMPAGQPHPLRNTSDPDLGRSDFAPNVYGAPRDRQPSGEPGSSDEELGNSPPPEMRDLEGMRNMQTPEPVSRPPAFNHGPQARPISKAYHSPELRRANSRLSSTTLDQMAKAGAMSNASDMPPTRHAEDALSPASHDRPPARLPPPLHGHPNQRSRSPMAYPPHGHPNNTMNDVNYAPRPHTADGRRPPQTPGPSRSPNPQHPNFRPDQHRPPHGGPAGPPSPHGRGRPPNQRPPPGHGPPYHEQHSNYGPGPGPRPYPGPHPGSQGRGAPPPNFHHRKPLPPKTHQSLTPNDIIEHYVSDAHRGGPPQGKRQPPPPNQQGPRYGGTDNHHNGNHPGPSDHAHDGRGSFDQPRAGPPRPMGSLGEAPAQRNPEFDVPEYMQQRTPPATSPQYSPCTTPQAGLMDRFFYNKEAQIARTAVWRTVSRARYETGPIHHLMRVTDLVQDLAQELGRRRKIYLISIKDRLSRRRSHDDDIHDASQPTPTDRSPAQEPATTGRLLVDTSSASTRHPRATAWIFSGRCLVGSLPMDGDEPTQATQNVLDPRRVGKQNSGFSDDDVSDIICVLYPRSDPTRQEVQRLARENSPYIIGRDEADGIEPDYELEDDASRFEANPTSHGDYYIKLRLSAPVKNPAAGVAFGRNASRCDIVFVNDPLKRVSNVHFRIYVNEYGNVMIEDQSTNGTFVDTKLLSSKPKNGANPVTRWVLSSGCVIRVLLHDMDRDLTFLVRIPRREDDYDRAYIAKVEEYFARHGLKAAPGSVPPRTGGHVDLFKRPGEPVVPRTSLGPNAVQDTLPSPSRRKDKQTVTRREWTGSDNYNRIKKIGHGAFAVVYKVTSKFEGRPYAAKEIEKRRFMKNGVLDQKVENEMKIMRRVQHPNIVRYIENIDWEDRVLIIIMEFVPGGDLGKLVSEDGAFTEDMAQTMAGQLLGALGYLHANNITHRDVKPDNILINTLDPLDVKLTDFGLSKMVETEQTFLRTFCGTLLYCAPEVYTEYAEYDDNGVRSRGKKMRRVPGQRYSHAVDIWSLGGVLFFTLTGSPPYPVKSGISHSELLHKIMSTKLNISPLERHQVSEHGIDFLHRLLQRRPENRATIPELEGHAWLRDKGSVIEASQSYDVITDDEDIEIEPSQFRAAAYDKDHVSDSEGEESEKENDVARPRPPPRLFGEVGVSAVGSSGALPADFLTMPAEGLSMGETEILDSHQDEEYDSEDSATIRGKNGQAYLYNEISLYPPQSADQLQSLVEDVASQSLGGKESKREYPGISSNSLSQSFMDPNSSKRKPSSHEMSDDFDENTPPGKPTLKKFKSDGDDEVTEDLVREFKLLARIPQINRLDSGRQIDSPVNKITFWEQDRATWHLQYPEMTQLQYDAFSQAARDRGEELGPDKTPLWHLAMKHFPPGLGLLPSQNMTRAPRLVRGGRNEAEDVMYMPSTAAPAEAAPSRQVPDKHIVVPVQVDPTSSRAIAVVESLPESCVQGISFPMTDSLASFGRGPENTEVFKERLEPRVPKYAFKIMLWKEGYDPSRDPSKKRQPWVTASSADDESYHVWISTKATLGIRINGHVLRSSDAKHPNAPSHYWTRINDGDSLMIWGGQDPVNQTKLIFRCFWGGSSKPRAEHEWQLELASPALAQKLDAACLKTEKRMREAAERQRRLSEAEAEHRERLRQVERERERSYAFEKRRLEAVEYLASTQRPSSRRASPGHLPPLAQAGILQGNLLAGRLSR</sequence>
<feature type="compositionally biased region" description="Polar residues" evidence="9">
    <location>
        <begin position="526"/>
        <end position="540"/>
    </location>
</feature>
<dbReference type="OrthoDB" id="504170at2759"/>
<evidence type="ECO:0000256" key="7">
    <source>
        <dbReference type="ARBA" id="ARBA00030237"/>
    </source>
</evidence>
<dbReference type="Gene3D" id="1.10.510.10">
    <property type="entry name" value="Transferase(Phosphotransferase) domain 1"/>
    <property type="match status" value="1"/>
</dbReference>
<dbReference type="PROSITE" id="PS50003">
    <property type="entry name" value="PH_DOMAIN"/>
    <property type="match status" value="1"/>
</dbReference>
<dbReference type="GO" id="GO:0005524">
    <property type="term" value="F:ATP binding"/>
    <property type="evidence" value="ECO:0007669"/>
    <property type="project" value="UniProtKB-UniRule"/>
</dbReference>
<evidence type="ECO:0000256" key="4">
    <source>
        <dbReference type="ARBA" id="ARBA00022741"/>
    </source>
</evidence>
<dbReference type="FunFam" id="2.30.29.30:FF:000203">
    <property type="entry name" value="PH domain-containing protein"/>
    <property type="match status" value="1"/>
</dbReference>
<dbReference type="Pfam" id="PF00498">
    <property type="entry name" value="FHA"/>
    <property type="match status" value="1"/>
</dbReference>
<dbReference type="GO" id="GO:0006914">
    <property type="term" value="P:autophagy"/>
    <property type="evidence" value="ECO:0007669"/>
    <property type="project" value="UniProtKB-KW"/>
</dbReference>
<feature type="region of interest" description="Disordered" evidence="9">
    <location>
        <begin position="1333"/>
        <end position="1363"/>
    </location>
</feature>
<dbReference type="PANTHER" id="PTHR24348:SF68">
    <property type="entry name" value="SERINE_THREONINE-PROTEIN KINASE ATG1C"/>
    <property type="match status" value="1"/>
</dbReference>
<dbReference type="Pfam" id="PF25381">
    <property type="entry name" value="PH_26"/>
    <property type="match status" value="1"/>
</dbReference>